<gene>
    <name evidence="1" type="ORF">SBVP1_0014</name>
</gene>
<dbReference type="KEGG" id="vg:26625610"/>
<sequence length="79" mass="8997">MSDENVKVLFKVTPKNDESELKQMLEEFEATDEKLTGIVTIPKTNQLVTEEGHLLMVHPHRLDFAQACEPDEFVALAEQ</sequence>
<reference evidence="1 2" key="1">
    <citation type="submission" date="2014-12" db="EMBL/GenBank/DDBJ databases">
        <title>Complete genome sequences of three Vibrio cholerae specific bacteriophages.</title>
        <authorList>
            <person name="Bhandare S.G."/>
            <person name="Warry A."/>
            <person name="Emes R.D."/>
            <person name="Hooton S.P.T."/>
            <person name="Barrow P.A."/>
            <person name="Atterbury R.J."/>
        </authorList>
    </citation>
    <scope>NUCLEOTIDE SEQUENCE [LARGE SCALE GENOMIC DNA]</scope>
</reference>
<evidence type="ECO:0000313" key="1">
    <source>
        <dbReference type="EMBL" id="AJF40672.1"/>
    </source>
</evidence>
<accession>A0A0B5H2J5</accession>
<protein>
    <submittedName>
        <fullName evidence="1">Uncharacterized protein</fullName>
    </submittedName>
</protein>
<proteinExistence type="predicted"/>
<evidence type="ECO:0000313" key="2">
    <source>
        <dbReference type="Proteomes" id="UP000031803"/>
    </source>
</evidence>
<dbReference type="RefSeq" id="YP_009198532.1">
    <property type="nucleotide sequence ID" value="NC_028799.1"/>
</dbReference>
<dbReference type="GeneID" id="26625610"/>
<keyword evidence="2" id="KW-1185">Reference proteome</keyword>
<organism evidence="1 2">
    <name type="scientific">Vibrio phage phi 1</name>
    <dbReference type="NCBI Taxonomy" id="1589297"/>
    <lineage>
        <taxon>Viruses</taxon>
        <taxon>Duplodnaviria</taxon>
        <taxon>Heunggongvirae</taxon>
        <taxon>Uroviricota</taxon>
        <taxon>Caudoviricetes</taxon>
        <taxon>Schitoviridae</taxon>
        <taxon>Pacinivirus</taxon>
        <taxon>Pacinivirus phi1</taxon>
    </lineage>
</organism>
<dbReference type="Proteomes" id="UP000031803">
    <property type="component" value="Segment"/>
</dbReference>
<dbReference type="EMBL" id="KP280062">
    <property type="protein sequence ID" value="AJF40672.1"/>
    <property type="molecule type" value="Genomic_DNA"/>
</dbReference>
<name>A0A0B5H2J5_9CAUD</name>